<dbReference type="RefSeq" id="WP_122320886.1">
    <property type="nucleotide sequence ID" value="NZ_RBRY01000063.1"/>
</dbReference>
<dbReference type="AlphaFoldDB" id="A0A3M4W4F6"/>
<organism evidence="1 2">
    <name type="scientific">Pseudomonas cichorii</name>
    <dbReference type="NCBI Taxonomy" id="36746"/>
    <lineage>
        <taxon>Bacteria</taxon>
        <taxon>Pseudomonadati</taxon>
        <taxon>Pseudomonadota</taxon>
        <taxon>Gammaproteobacteria</taxon>
        <taxon>Pseudomonadales</taxon>
        <taxon>Pseudomonadaceae</taxon>
        <taxon>Pseudomonas</taxon>
    </lineage>
</organism>
<evidence type="ECO:0000313" key="2">
    <source>
        <dbReference type="Proteomes" id="UP000278332"/>
    </source>
</evidence>
<comment type="caution">
    <text evidence="1">The sequence shown here is derived from an EMBL/GenBank/DDBJ whole genome shotgun (WGS) entry which is preliminary data.</text>
</comment>
<reference evidence="1 2" key="1">
    <citation type="submission" date="2018-08" db="EMBL/GenBank/DDBJ databases">
        <title>Recombination of ecologically and evolutionarily significant loci maintains genetic cohesion in the Pseudomonas syringae species complex.</title>
        <authorList>
            <person name="Dillon M."/>
            <person name="Thakur S."/>
            <person name="Almeida R.N.D."/>
            <person name="Weir B.S."/>
            <person name="Guttman D.S."/>
        </authorList>
    </citation>
    <scope>NUCLEOTIDE SEQUENCE [LARGE SCALE GENOMIC DNA]</scope>
    <source>
        <strain evidence="1 2">ICMP 6917</strain>
    </source>
</reference>
<proteinExistence type="predicted"/>
<dbReference type="Proteomes" id="UP000278332">
    <property type="component" value="Unassembled WGS sequence"/>
</dbReference>
<gene>
    <name evidence="1" type="ORF">ALP84_00780</name>
</gene>
<accession>A0A3M4W4F6</accession>
<evidence type="ECO:0000313" key="1">
    <source>
        <dbReference type="EMBL" id="RMR58945.1"/>
    </source>
</evidence>
<name>A0A3M4W4F6_PSECI</name>
<dbReference type="EMBL" id="RBRY01000063">
    <property type="protein sequence ID" value="RMR58945.1"/>
    <property type="molecule type" value="Genomic_DNA"/>
</dbReference>
<protein>
    <submittedName>
        <fullName evidence="1">Uncharacterized protein</fullName>
    </submittedName>
</protein>
<sequence>MFEETIRALQNLSDEKSTVAISADDDNYFDRECPAPECLAQFKVLMADWEDKVRDEEVFCPFCGHTANARSWWTQEQLNHARDVALAKVRAALGGALRVDAQRFNQRQSRGGFISMSMKVDSRPQHVPIPYAAAAPMRLKITCGECGCRYAVVGAAYFCPSCGANAAELVFDLTAQGIRQSLEAVDAIRVAITDADTAENTCRLIVEGALQNAVTAFQRVAEALHAHTAPTVQIRRNAFQNLAEGSALWAVATGGGYDKHLTVVEMEQLTTAFQQRHLLAHTQGIVDDDYIRKTGDTRYKSGQRLVIKREAVAEALNLVEQLTHGIRQDAKGKR</sequence>